<dbReference type="InterPro" id="IPR020846">
    <property type="entry name" value="MFS_dom"/>
</dbReference>
<feature type="transmembrane region" description="Helical" evidence="5">
    <location>
        <begin position="307"/>
        <end position="330"/>
    </location>
</feature>
<dbReference type="Pfam" id="PF07690">
    <property type="entry name" value="MFS_1"/>
    <property type="match status" value="2"/>
</dbReference>
<dbReference type="SUPFAM" id="SSF103473">
    <property type="entry name" value="MFS general substrate transporter"/>
    <property type="match status" value="1"/>
</dbReference>
<dbReference type="AlphaFoldDB" id="A0A5D8YXM4"/>
<dbReference type="PANTHER" id="PTHR23518">
    <property type="entry name" value="C-METHYLTRANSFERASE"/>
    <property type="match status" value="1"/>
</dbReference>
<organism evidence="7 8">
    <name type="scientific">Cognatilysobacter lacus</name>
    <dbReference type="NCBI Taxonomy" id="1643323"/>
    <lineage>
        <taxon>Bacteria</taxon>
        <taxon>Pseudomonadati</taxon>
        <taxon>Pseudomonadota</taxon>
        <taxon>Gammaproteobacteria</taxon>
        <taxon>Lysobacterales</taxon>
        <taxon>Lysobacteraceae</taxon>
        <taxon>Cognatilysobacter</taxon>
    </lineage>
</organism>
<keyword evidence="2 5" id="KW-0812">Transmembrane</keyword>
<comment type="caution">
    <text evidence="7">The sequence shown here is derived from an EMBL/GenBank/DDBJ whole genome shotgun (WGS) entry which is preliminary data.</text>
</comment>
<feature type="transmembrane region" description="Helical" evidence="5">
    <location>
        <begin position="342"/>
        <end position="364"/>
    </location>
</feature>
<dbReference type="PANTHER" id="PTHR23518:SF2">
    <property type="entry name" value="MAJOR FACILITATOR SUPERFAMILY TRANSPORTER"/>
    <property type="match status" value="1"/>
</dbReference>
<dbReference type="Gene3D" id="1.20.1250.20">
    <property type="entry name" value="MFS general substrate transporter like domains"/>
    <property type="match status" value="2"/>
</dbReference>
<dbReference type="OrthoDB" id="9803985at2"/>
<dbReference type="InterPro" id="IPR005829">
    <property type="entry name" value="Sugar_transporter_CS"/>
</dbReference>
<dbReference type="InterPro" id="IPR036259">
    <property type="entry name" value="MFS_trans_sf"/>
</dbReference>
<feature type="transmembrane region" description="Helical" evidence="5">
    <location>
        <begin position="370"/>
        <end position="390"/>
    </location>
</feature>
<dbReference type="InterPro" id="IPR011701">
    <property type="entry name" value="MFS"/>
</dbReference>
<feature type="transmembrane region" description="Helical" evidence="5">
    <location>
        <begin position="46"/>
        <end position="67"/>
    </location>
</feature>
<comment type="subcellular location">
    <subcellularLocation>
        <location evidence="1">Membrane</location>
        <topology evidence="1">Multi-pass membrane protein</topology>
    </subcellularLocation>
</comment>
<feature type="domain" description="Major facilitator superfamily (MFS) profile" evidence="6">
    <location>
        <begin position="13"/>
        <end position="395"/>
    </location>
</feature>
<evidence type="ECO:0000256" key="1">
    <source>
        <dbReference type="ARBA" id="ARBA00004141"/>
    </source>
</evidence>
<evidence type="ECO:0000313" key="8">
    <source>
        <dbReference type="Proteomes" id="UP000323164"/>
    </source>
</evidence>
<name>A0A5D8YXM4_9GAMM</name>
<keyword evidence="4 5" id="KW-0472">Membrane</keyword>
<dbReference type="PROSITE" id="PS00216">
    <property type="entry name" value="SUGAR_TRANSPORT_1"/>
    <property type="match status" value="1"/>
</dbReference>
<evidence type="ECO:0000259" key="6">
    <source>
        <dbReference type="PROSITE" id="PS50850"/>
    </source>
</evidence>
<dbReference type="GO" id="GO:0016020">
    <property type="term" value="C:membrane"/>
    <property type="evidence" value="ECO:0007669"/>
    <property type="project" value="UniProtKB-SubCell"/>
</dbReference>
<dbReference type="EMBL" id="VTRV01000145">
    <property type="protein sequence ID" value="TZF87199.1"/>
    <property type="molecule type" value="Genomic_DNA"/>
</dbReference>
<reference evidence="7 8" key="1">
    <citation type="submission" date="2019-08" db="EMBL/GenBank/DDBJ databases">
        <title>Draft genome sequence of Lysobacter sp. UKS-15.</title>
        <authorList>
            <person name="Im W.-T."/>
        </authorList>
    </citation>
    <scope>NUCLEOTIDE SEQUENCE [LARGE SCALE GENOMIC DNA]</scope>
    <source>
        <strain evidence="7 8">UKS-15</strain>
    </source>
</reference>
<dbReference type="PROSITE" id="PS50850">
    <property type="entry name" value="MFS"/>
    <property type="match status" value="1"/>
</dbReference>
<sequence length="395" mass="41399">MIRSNLKRIPPGVWALGWVSLFMDFGSEMVHSLLPLLLAGPLGASALAIGLIEGVAEALVLVTKLLSGYASDALGKRKPVVVLGYGLAALVKPVFPMAQSLSMVVSARLLDRFGKGIRGAPRDALMSDIVPPELRGASFGLRQSMDTVGAVIGPLVAMALMLAFNDDIRRVLWYAVLPSLVSVAILVRFVREPERVGDNAPRARLPITRDGLSALGPAYWRVVAIGALLSLARFSEAFLILRADQLGLAKAYAPLVLVVMSLVYTLSSYPAGALSDRLGRRGVLIAGLAVLVVADLVLALARGPALALVGASLWGLHMGLTQGVLGAFVADYAPKDFRGTAFGVFSLASGVALLIASAVAGALWDWQGAPATFIAGALFATLCGVASFALPRRIR</sequence>
<accession>A0A5D8YXM4</accession>
<evidence type="ECO:0000256" key="2">
    <source>
        <dbReference type="ARBA" id="ARBA00022692"/>
    </source>
</evidence>
<evidence type="ECO:0000256" key="4">
    <source>
        <dbReference type="ARBA" id="ARBA00023136"/>
    </source>
</evidence>
<evidence type="ECO:0000313" key="7">
    <source>
        <dbReference type="EMBL" id="TZF87199.1"/>
    </source>
</evidence>
<dbReference type="RefSeq" id="WP_149353477.1">
    <property type="nucleotide sequence ID" value="NZ_VTRV01000145.1"/>
</dbReference>
<proteinExistence type="predicted"/>
<feature type="transmembrane region" description="Helical" evidence="5">
    <location>
        <begin position="147"/>
        <end position="165"/>
    </location>
</feature>
<dbReference type="Proteomes" id="UP000323164">
    <property type="component" value="Unassembled WGS sequence"/>
</dbReference>
<dbReference type="CDD" id="cd17370">
    <property type="entry name" value="MFS_MJ1317_like"/>
    <property type="match status" value="1"/>
</dbReference>
<protein>
    <submittedName>
        <fullName evidence="7">MFS transporter</fullName>
    </submittedName>
</protein>
<feature type="transmembrane region" description="Helical" evidence="5">
    <location>
        <begin position="283"/>
        <end position="301"/>
    </location>
</feature>
<gene>
    <name evidence="7" type="ORF">FW784_11465</name>
</gene>
<keyword evidence="3 5" id="KW-1133">Transmembrane helix</keyword>
<evidence type="ECO:0000256" key="5">
    <source>
        <dbReference type="SAM" id="Phobius"/>
    </source>
</evidence>
<evidence type="ECO:0000256" key="3">
    <source>
        <dbReference type="ARBA" id="ARBA00022989"/>
    </source>
</evidence>
<feature type="transmembrane region" description="Helical" evidence="5">
    <location>
        <begin position="251"/>
        <end position="271"/>
    </location>
</feature>
<dbReference type="GO" id="GO:0022857">
    <property type="term" value="F:transmembrane transporter activity"/>
    <property type="evidence" value="ECO:0007669"/>
    <property type="project" value="InterPro"/>
</dbReference>
<feature type="transmembrane region" description="Helical" evidence="5">
    <location>
        <begin position="171"/>
        <end position="190"/>
    </location>
</feature>
<keyword evidence="8" id="KW-1185">Reference proteome</keyword>
<feature type="transmembrane region" description="Helical" evidence="5">
    <location>
        <begin position="12"/>
        <end position="34"/>
    </location>
</feature>